<evidence type="ECO:0000256" key="1">
    <source>
        <dbReference type="ARBA" id="ARBA00022679"/>
    </source>
</evidence>
<keyword evidence="1" id="KW-0808">Transferase</keyword>
<dbReference type="PANTHER" id="PTHR43018">
    <property type="entry name" value="PHOSPHO-2-DEHYDRO-3-DEOXYHEPTONATE ALDOLASE"/>
    <property type="match status" value="1"/>
</dbReference>
<reference evidence="4" key="1">
    <citation type="submission" date="2015-07" db="EMBL/GenBank/DDBJ databases">
        <title>Complete Genome of Thermincola ferriacetica strain Z-0001T.</title>
        <authorList>
            <person name="Lusk B."/>
            <person name="Badalamenti J.P."/>
            <person name="Parameswaran P."/>
            <person name="Bond D.R."/>
            <person name="Torres C.I."/>
        </authorList>
    </citation>
    <scope>NUCLEOTIDE SEQUENCE [LARGE SCALE GENOMIC DNA]</scope>
    <source>
        <strain evidence="4">Z-0001</strain>
    </source>
</reference>
<evidence type="ECO:0000313" key="4">
    <source>
        <dbReference type="Proteomes" id="UP000037175"/>
    </source>
</evidence>
<dbReference type="NCBIfam" id="NF006421">
    <property type="entry name" value="PRK08673.1"/>
    <property type="match status" value="1"/>
</dbReference>
<dbReference type="InterPro" id="IPR052899">
    <property type="entry name" value="Class-I_DAHP_synthase"/>
</dbReference>
<dbReference type="GO" id="GO:0016832">
    <property type="term" value="F:aldehyde-lyase activity"/>
    <property type="evidence" value="ECO:0007669"/>
    <property type="project" value="InterPro"/>
</dbReference>
<dbReference type="GO" id="GO:0009073">
    <property type="term" value="P:aromatic amino acid family biosynthetic process"/>
    <property type="evidence" value="ECO:0007669"/>
    <property type="project" value="InterPro"/>
</dbReference>
<dbReference type="InterPro" id="IPR006218">
    <property type="entry name" value="DAHP1/KDSA"/>
</dbReference>
<dbReference type="SUPFAM" id="SSF51569">
    <property type="entry name" value="Aldolase"/>
    <property type="match status" value="1"/>
</dbReference>
<feature type="domain" description="DAHP synthetase I/KDSA" evidence="2">
    <location>
        <begin position="17"/>
        <end position="262"/>
    </location>
</feature>
<dbReference type="AlphaFoldDB" id="A0A0L6VZT6"/>
<sequence length="288" mass="31554">MRHDALVSRETKKDDTIVDIKGIKVGGNNIVIIAGPCAIEDKEQYLETAVTLKRLGAHMLRGGAFKPRTSPYTFQGLAEEGLKIIAEAKELTEMPVVTEVLDTRDVELIARYCDVIQVGSRNMQNFVLLKEVGRSSLPVLLKRGLSATIEEWLMAAEYIMAEGNHNVILCERGIRTFETYTRNTLDISAIPAVKHLSHLPVIVDPSHAAGRWGMVGPLSRSAVAAGADGLLIEVHPEPELALCDGGQSLTPENFAKLMKEVRAVAAAVDRTCDKEEKVSCQNKINMVR</sequence>
<evidence type="ECO:0000259" key="2">
    <source>
        <dbReference type="Pfam" id="PF00793"/>
    </source>
</evidence>
<gene>
    <name evidence="3" type="ORF">Tfer_3088</name>
</gene>
<proteinExistence type="predicted"/>
<dbReference type="Gene3D" id="3.20.20.70">
    <property type="entry name" value="Aldolase class I"/>
    <property type="match status" value="1"/>
</dbReference>
<accession>A0A0L6VZT6</accession>
<dbReference type="Pfam" id="PF00793">
    <property type="entry name" value="DAHP_synth_1"/>
    <property type="match status" value="1"/>
</dbReference>
<comment type="caution">
    <text evidence="3">The sequence shown here is derived from an EMBL/GenBank/DDBJ whole genome shotgun (WGS) entry which is preliminary data.</text>
</comment>
<dbReference type="EMBL" id="LGTE01000034">
    <property type="protein sequence ID" value="KNZ68349.1"/>
    <property type="molecule type" value="Genomic_DNA"/>
</dbReference>
<dbReference type="Proteomes" id="UP000037175">
    <property type="component" value="Unassembled WGS sequence"/>
</dbReference>
<dbReference type="InterPro" id="IPR013785">
    <property type="entry name" value="Aldolase_TIM"/>
</dbReference>
<evidence type="ECO:0000313" key="3">
    <source>
        <dbReference type="EMBL" id="KNZ68349.1"/>
    </source>
</evidence>
<protein>
    <submittedName>
        <fullName evidence="3">Phospho-2-dehydro-3-deoxyheptonate aldolase</fullName>
    </submittedName>
</protein>
<dbReference type="PANTHER" id="PTHR43018:SF1">
    <property type="entry name" value="PROTEIN AROA(G)"/>
    <property type="match status" value="1"/>
</dbReference>
<dbReference type="InterPro" id="IPR006268">
    <property type="entry name" value="DAHP_syn_2"/>
</dbReference>
<organism evidence="3 4">
    <name type="scientific">Thermincola ferriacetica</name>
    <dbReference type="NCBI Taxonomy" id="281456"/>
    <lineage>
        <taxon>Bacteria</taxon>
        <taxon>Bacillati</taxon>
        <taxon>Bacillota</taxon>
        <taxon>Clostridia</taxon>
        <taxon>Eubacteriales</taxon>
        <taxon>Thermincolaceae</taxon>
        <taxon>Thermincola</taxon>
    </lineage>
</organism>
<dbReference type="NCBIfam" id="NF009239">
    <property type="entry name" value="PRK12595.1"/>
    <property type="match status" value="1"/>
</dbReference>
<keyword evidence="4" id="KW-1185">Reference proteome</keyword>
<dbReference type="GO" id="GO:0016740">
    <property type="term" value="F:transferase activity"/>
    <property type="evidence" value="ECO:0007669"/>
    <property type="project" value="UniProtKB-KW"/>
</dbReference>
<name>A0A0L6VZT6_9FIRM</name>
<dbReference type="NCBIfam" id="TIGR01361">
    <property type="entry name" value="DAHP_synth_Bsub"/>
    <property type="match status" value="1"/>
</dbReference>
<dbReference type="PATRIC" id="fig|281456.6.peg.3237"/>